<protein>
    <submittedName>
        <fullName evidence="3">Acetyl-CoA carboxylase biotin carboxyl carrier protein subunit</fullName>
    </submittedName>
</protein>
<dbReference type="PROSITE" id="PS50968">
    <property type="entry name" value="BIOTINYL_LIPOYL"/>
    <property type="match status" value="1"/>
</dbReference>
<evidence type="ECO:0000313" key="4">
    <source>
        <dbReference type="Proteomes" id="UP000067683"/>
    </source>
</evidence>
<keyword evidence="1" id="KW-0092">Biotin</keyword>
<dbReference type="SUPFAM" id="SSF51230">
    <property type="entry name" value="Single hybrid motif"/>
    <property type="match status" value="1"/>
</dbReference>
<evidence type="ECO:0000259" key="2">
    <source>
        <dbReference type="PROSITE" id="PS50968"/>
    </source>
</evidence>
<name>A0A0U2XIM0_9BACL</name>
<dbReference type="Pfam" id="PF00364">
    <property type="entry name" value="Biotin_lipoyl"/>
    <property type="match status" value="1"/>
</dbReference>
<dbReference type="Gene3D" id="2.40.50.100">
    <property type="match status" value="1"/>
</dbReference>
<proteinExistence type="predicted"/>
<dbReference type="STRING" id="200991.AUC31_16940"/>
<evidence type="ECO:0000313" key="3">
    <source>
        <dbReference type="EMBL" id="ALS76799.1"/>
    </source>
</evidence>
<gene>
    <name evidence="3" type="ORF">AUC31_16940</name>
</gene>
<dbReference type="PANTHER" id="PTHR45266:SF3">
    <property type="entry name" value="OXALOACETATE DECARBOXYLASE ALPHA CHAIN"/>
    <property type="match status" value="1"/>
</dbReference>
<reference evidence="3" key="1">
    <citation type="submission" date="2016-01" db="EMBL/GenBank/DDBJ databases">
        <title>Complete genome of Planococcus rifietoensis type strain M8.</title>
        <authorList>
            <person name="See-Too W.S."/>
        </authorList>
    </citation>
    <scope>NUCLEOTIDE SEQUENCE [LARGE SCALE GENOMIC DNA]</scope>
    <source>
        <strain evidence="3">M8</strain>
    </source>
</reference>
<dbReference type="InterPro" id="IPR050709">
    <property type="entry name" value="Biotin_Carboxyl_Carrier/Decarb"/>
</dbReference>
<dbReference type="OrthoDB" id="163546at2"/>
<accession>A0A0U2XIM0</accession>
<dbReference type="Proteomes" id="UP000067683">
    <property type="component" value="Chromosome"/>
</dbReference>
<dbReference type="CDD" id="cd06850">
    <property type="entry name" value="biotinyl_domain"/>
    <property type="match status" value="1"/>
</dbReference>
<dbReference type="InterPro" id="IPR000089">
    <property type="entry name" value="Biotin_lipoyl"/>
</dbReference>
<keyword evidence="4" id="KW-1185">Reference proteome</keyword>
<dbReference type="FunFam" id="2.40.50.100:FF:000003">
    <property type="entry name" value="Acetyl-CoA carboxylase biotin carboxyl carrier protein"/>
    <property type="match status" value="1"/>
</dbReference>
<organism evidence="3 4">
    <name type="scientific">Planococcus rifietoensis</name>
    <dbReference type="NCBI Taxonomy" id="200991"/>
    <lineage>
        <taxon>Bacteria</taxon>
        <taxon>Bacillati</taxon>
        <taxon>Bacillota</taxon>
        <taxon>Bacilli</taxon>
        <taxon>Bacillales</taxon>
        <taxon>Caryophanaceae</taxon>
        <taxon>Planococcus</taxon>
    </lineage>
</organism>
<dbReference type="PANTHER" id="PTHR45266">
    <property type="entry name" value="OXALOACETATE DECARBOXYLASE ALPHA CHAIN"/>
    <property type="match status" value="1"/>
</dbReference>
<sequence>MKQLTASMAGTVLNIAVSEGESVSAGQTVMTLESMKMEIPVEAEFGGKVEKVDVEVGSFVNEGDTLVTLGE</sequence>
<dbReference type="KEGG" id="prt:AUC31_16940"/>
<dbReference type="InterPro" id="IPR011053">
    <property type="entry name" value="Single_hybrid_motif"/>
</dbReference>
<dbReference type="RefSeq" id="WP_058383500.1">
    <property type="nucleotide sequence ID" value="NZ_CP013659.2"/>
</dbReference>
<feature type="domain" description="Lipoyl-binding" evidence="2">
    <location>
        <begin position="1"/>
        <end position="70"/>
    </location>
</feature>
<dbReference type="EMBL" id="CP013659">
    <property type="protein sequence ID" value="ALS76799.1"/>
    <property type="molecule type" value="Genomic_DNA"/>
</dbReference>
<evidence type="ECO:0000256" key="1">
    <source>
        <dbReference type="ARBA" id="ARBA00023267"/>
    </source>
</evidence>
<dbReference type="AlphaFoldDB" id="A0A0U2XIM0"/>